<feature type="transmembrane region" description="Helical" evidence="1">
    <location>
        <begin position="42"/>
        <end position="59"/>
    </location>
</feature>
<dbReference type="HOGENOM" id="CLU_1551737_0_0_0"/>
<dbReference type="InterPro" id="IPR027783">
    <property type="entry name" value="Bacterial_PH-related"/>
</dbReference>
<name>C5CFM0_KOSOT</name>
<evidence type="ECO:0000313" key="3">
    <source>
        <dbReference type="EMBL" id="ACR79438.1"/>
    </source>
</evidence>
<gene>
    <name evidence="3" type="ordered locus">Kole_0723</name>
</gene>
<dbReference type="OrthoDB" id="48930at2"/>
<dbReference type="eggNOG" id="ENOG5033D9Y">
    <property type="taxonomic scope" value="Bacteria"/>
</dbReference>
<evidence type="ECO:0000259" key="2">
    <source>
        <dbReference type="Pfam" id="PF10882"/>
    </source>
</evidence>
<evidence type="ECO:0000256" key="1">
    <source>
        <dbReference type="SAM" id="Phobius"/>
    </source>
</evidence>
<proteinExistence type="predicted"/>
<sequence length="176" mass="19675">MDQFFALGSTHLVNLISYGVVALLAVMTLVTFFVTSDKRLRITSYILGATTFFMIWLLIVNPSGAGVKVGDGKLEVNISRVTKIVVNREDVVSARILDWKEVDEYKPVLRTFGTSAGDYRIGSFKLKNGKKAKIVAVGTRVLLLELKNEDYILLLAPKDFDDFIRVVNESFIEIPL</sequence>
<keyword evidence="4" id="KW-1185">Reference proteome</keyword>
<dbReference type="AlphaFoldDB" id="C5CFM0"/>
<keyword evidence="1" id="KW-1133">Transmembrane helix</keyword>
<reference evidence="3 4" key="2">
    <citation type="journal article" date="2011" name="J. Bacteriol.">
        <title>Genome Sequence of Kosmotoga olearia Strain TBF 19.5.1, a Thermophilic Bacterium with a Wide Growth Temperature Range, Isolated from the Troll B Oil Platform in the North Sea.</title>
        <authorList>
            <person name="Swithers K.S."/>
            <person name="Dipippo J.L."/>
            <person name="Bruce D.C."/>
            <person name="Detter C."/>
            <person name="Tapia R."/>
            <person name="Han S."/>
            <person name="Goodwin L.A."/>
            <person name="Han J."/>
            <person name="Woyke T."/>
            <person name="Pitluck S."/>
            <person name="Pennacchio L."/>
            <person name="Nolan M."/>
            <person name="Mikhailova N."/>
            <person name="Land M.L."/>
            <person name="Nesbo C.L."/>
            <person name="Gogarten J.P."/>
            <person name="Noll K.M."/>
        </authorList>
    </citation>
    <scope>NUCLEOTIDE SEQUENCE [LARGE SCALE GENOMIC DNA]</scope>
    <source>
        <strain evidence="4">ATCC BAA-1733 / DSM 21960 / TBF 19.5.1</strain>
    </source>
</reference>
<dbReference type="Pfam" id="PF10882">
    <property type="entry name" value="bPH_5"/>
    <property type="match status" value="1"/>
</dbReference>
<protein>
    <recommendedName>
        <fullName evidence="2">Bacterial Pleckstrin homology domain-containing protein</fullName>
    </recommendedName>
</protein>
<accession>C5CFM0</accession>
<organism evidence="3 4">
    <name type="scientific">Kosmotoga olearia (strain ATCC BAA-1733 / DSM 21960 / TBF 19.5.1)</name>
    <dbReference type="NCBI Taxonomy" id="521045"/>
    <lineage>
        <taxon>Bacteria</taxon>
        <taxon>Thermotogati</taxon>
        <taxon>Thermotogota</taxon>
        <taxon>Thermotogae</taxon>
        <taxon>Kosmotogales</taxon>
        <taxon>Kosmotogaceae</taxon>
        <taxon>Kosmotoga</taxon>
    </lineage>
</organism>
<feature type="transmembrane region" description="Helical" evidence="1">
    <location>
        <begin position="15"/>
        <end position="35"/>
    </location>
</feature>
<keyword evidence="1" id="KW-0472">Membrane</keyword>
<dbReference type="Proteomes" id="UP000002382">
    <property type="component" value="Chromosome"/>
</dbReference>
<dbReference type="EMBL" id="CP001634">
    <property type="protein sequence ID" value="ACR79438.1"/>
    <property type="molecule type" value="Genomic_DNA"/>
</dbReference>
<feature type="domain" description="Bacterial Pleckstrin homology" evidence="2">
    <location>
        <begin position="83"/>
        <end position="167"/>
    </location>
</feature>
<reference evidence="3 4" key="1">
    <citation type="submission" date="2009-06" db="EMBL/GenBank/DDBJ databases">
        <title>Complete sequence of Thermotogales bacterium TBF 19.5.1.</title>
        <authorList>
            <consortium name="US DOE Joint Genome Institute"/>
            <person name="Lucas S."/>
            <person name="Copeland A."/>
            <person name="Lapidus A."/>
            <person name="Glavina del Rio T."/>
            <person name="Tice H."/>
            <person name="Bruce D."/>
            <person name="Goodwin L."/>
            <person name="Pitluck S."/>
            <person name="Chertkov O."/>
            <person name="Brettin T."/>
            <person name="Detter J.C."/>
            <person name="Han C."/>
            <person name="Schmutz J."/>
            <person name="Larimer F."/>
            <person name="Land M."/>
            <person name="Hauser L."/>
            <person name="Kyrpides N."/>
            <person name="Ovchinnikova G."/>
            <person name="Noll K."/>
        </authorList>
    </citation>
    <scope>NUCLEOTIDE SEQUENCE [LARGE SCALE GENOMIC DNA]</scope>
    <source>
        <strain evidence="4">ATCC BAA-1733 / DSM 21960 / TBF 19.5.1</strain>
    </source>
</reference>
<evidence type="ECO:0000313" key="4">
    <source>
        <dbReference type="Proteomes" id="UP000002382"/>
    </source>
</evidence>
<keyword evidence="1" id="KW-0812">Transmembrane</keyword>
<dbReference type="RefSeq" id="WP_015868104.1">
    <property type="nucleotide sequence ID" value="NC_012785.1"/>
</dbReference>
<dbReference type="KEGG" id="kol:Kole_0723"/>